<evidence type="ECO:0000313" key="2">
    <source>
        <dbReference type="EMBL" id="AGA65746.1"/>
    </source>
</evidence>
<dbReference type="SUPFAM" id="SSF51556">
    <property type="entry name" value="Metallo-dependent hydrolases"/>
    <property type="match status" value="1"/>
</dbReference>
<gene>
    <name evidence="2" type="ORF">BPP43_02090</name>
</gene>
<dbReference type="InterPro" id="IPR013108">
    <property type="entry name" value="Amidohydro_3"/>
</dbReference>
<dbReference type="InterPro" id="IPR032466">
    <property type="entry name" value="Metal_Hydrolase"/>
</dbReference>
<sequence length="528" mass="60564">MRVFKNAKIYSMDKNDSIYEAVAVDNGVIVFAGSNEEVLKKYKDASDIIDLEGKTVIPGFNDSNVNFVVYARFNTMLDLGNCKSIKEVIDIAKKAEKYDDWLIGRGWNQDYFEEKRMLNKHDLDEISSEYPVAFRRCCGEMIVANSKALEVCGITESMKSDTIDFDNGLISSKSMTLILSKIKSFEMDKLKEIILDTQEEFFKMGITSVQADDLRGLPDFDYRKVIDAYQKLHREKKLKIRVCEQAEFINKQDIDDFRQYYYYQYINDNRFKVARIKLIIDGGIGSRTALLREDYNDAKGFRGVSQYKQEELDELVKYANSLDYSVIIQATGDGAIEMALNSIEKIKDTKDFKYRRNGLIHCQITDKKLLERIKELNVAIYYQPIFLNYDMHIVEERVGEERAKTSYAYKTAMDMGINIGFGTAGPAGGINIMEGIHCAVNREDLNGWPEGGWMPEEKLTVKEAVYLYTMGSAYLSSEDKLKGSIEEDKLADFIVLDRDIFEVDKKEIKDIKVLKTIIDGDIVYSSDN</sequence>
<name>A0A3B6VII6_BRAPL</name>
<dbReference type="RefSeq" id="WP_015274001.1">
    <property type="nucleotide sequence ID" value="NC_019908.1"/>
</dbReference>
<dbReference type="Gene3D" id="2.30.40.10">
    <property type="entry name" value="Urease, subunit C, domain 1"/>
    <property type="match status" value="1"/>
</dbReference>
<dbReference type="EMBL" id="CP002873">
    <property type="protein sequence ID" value="AGA65746.1"/>
    <property type="molecule type" value="Genomic_DNA"/>
</dbReference>
<reference evidence="2 3" key="1">
    <citation type="journal article" date="2013" name="Genome Announc.">
        <title>Complete Genome Sequence of the Porcine Strain Brachyspira pilosicoli P43/6/78(T.).</title>
        <authorList>
            <person name="Lin C."/>
            <person name="den Bakker H.C."/>
            <person name="Suzuki H."/>
            <person name="Lefebure T."/>
            <person name="Ponnala L."/>
            <person name="Sun Q."/>
            <person name="Stanhope M.J."/>
            <person name="Wiedmann M."/>
            <person name="Duhamel G.E."/>
        </authorList>
    </citation>
    <scope>NUCLEOTIDE SEQUENCE [LARGE SCALE GENOMIC DNA]</scope>
    <source>
        <strain evidence="2 3">P43/6/78</strain>
    </source>
</reference>
<dbReference type="GO" id="GO:0016810">
    <property type="term" value="F:hydrolase activity, acting on carbon-nitrogen (but not peptide) bonds"/>
    <property type="evidence" value="ECO:0007669"/>
    <property type="project" value="InterPro"/>
</dbReference>
<dbReference type="PANTHER" id="PTHR22642:SF2">
    <property type="entry name" value="PROTEIN LONG AFTER FAR-RED 3"/>
    <property type="match status" value="1"/>
</dbReference>
<feature type="domain" description="Amidohydrolase 3" evidence="1">
    <location>
        <begin position="47"/>
        <end position="524"/>
    </location>
</feature>
<evidence type="ECO:0000259" key="1">
    <source>
        <dbReference type="Pfam" id="PF07969"/>
    </source>
</evidence>
<dbReference type="SUPFAM" id="SSF51338">
    <property type="entry name" value="Composite domain of metallo-dependent hydrolases"/>
    <property type="match status" value="1"/>
</dbReference>
<dbReference type="InterPro" id="IPR011059">
    <property type="entry name" value="Metal-dep_hydrolase_composite"/>
</dbReference>
<dbReference type="AlphaFoldDB" id="A0A3B6VII6"/>
<organism evidence="2 3">
    <name type="scientific">Brachyspira pilosicoli P43/6/78</name>
    <dbReference type="NCBI Taxonomy" id="1042417"/>
    <lineage>
        <taxon>Bacteria</taxon>
        <taxon>Pseudomonadati</taxon>
        <taxon>Spirochaetota</taxon>
        <taxon>Spirochaetia</taxon>
        <taxon>Brachyspirales</taxon>
        <taxon>Brachyspiraceae</taxon>
        <taxon>Brachyspira</taxon>
    </lineage>
</organism>
<protein>
    <submittedName>
        <fullName evidence="2">Amidohydrolase 3</fullName>
    </submittedName>
</protein>
<proteinExistence type="predicted"/>
<dbReference type="CDD" id="cd01300">
    <property type="entry name" value="YtcJ_like"/>
    <property type="match status" value="1"/>
</dbReference>
<dbReference type="Pfam" id="PF07969">
    <property type="entry name" value="Amidohydro_3"/>
    <property type="match status" value="1"/>
</dbReference>
<dbReference type="Proteomes" id="UP000010793">
    <property type="component" value="Chromosome"/>
</dbReference>
<dbReference type="Gene3D" id="3.20.20.140">
    <property type="entry name" value="Metal-dependent hydrolases"/>
    <property type="match status" value="1"/>
</dbReference>
<dbReference type="InterPro" id="IPR033932">
    <property type="entry name" value="YtcJ-like"/>
</dbReference>
<dbReference type="KEGG" id="bpip:BPP43_02090"/>
<evidence type="ECO:0000313" key="3">
    <source>
        <dbReference type="Proteomes" id="UP000010793"/>
    </source>
</evidence>
<keyword evidence="2" id="KW-0378">Hydrolase</keyword>
<dbReference type="PANTHER" id="PTHR22642">
    <property type="entry name" value="IMIDAZOLONEPROPIONASE"/>
    <property type="match status" value="1"/>
</dbReference>
<dbReference type="Gene3D" id="3.10.310.70">
    <property type="match status" value="1"/>
</dbReference>
<accession>A0A3B6VII6</accession>
<keyword evidence="3" id="KW-1185">Reference proteome</keyword>